<gene>
    <name evidence="1" type="ORF">Fmac_024760</name>
</gene>
<protein>
    <submittedName>
        <fullName evidence="1">Uncharacterized protein</fullName>
    </submittedName>
</protein>
<accession>A0ABD1LQA1</accession>
<name>A0ABD1LQA1_9FABA</name>
<dbReference type="AlphaFoldDB" id="A0ABD1LQA1"/>
<sequence>MSTNNLRAHIISFSSNSSLSSFNIVFPDSRSSDTYTQSIIQHVKELIDFYAELSEASHGV</sequence>
<comment type="caution">
    <text evidence="1">The sequence shown here is derived from an EMBL/GenBank/DDBJ whole genome shotgun (WGS) entry which is preliminary data.</text>
</comment>
<proteinExistence type="predicted"/>
<evidence type="ECO:0000313" key="1">
    <source>
        <dbReference type="EMBL" id="KAL2325702.1"/>
    </source>
</evidence>
<reference evidence="1 2" key="1">
    <citation type="submission" date="2024-08" db="EMBL/GenBank/DDBJ databases">
        <title>Insights into the chromosomal genome structure of Flemingia macrophylla.</title>
        <authorList>
            <person name="Ding Y."/>
            <person name="Zhao Y."/>
            <person name="Bi W."/>
            <person name="Wu M."/>
            <person name="Zhao G."/>
            <person name="Gong Y."/>
            <person name="Li W."/>
            <person name="Zhang P."/>
        </authorList>
    </citation>
    <scope>NUCLEOTIDE SEQUENCE [LARGE SCALE GENOMIC DNA]</scope>
    <source>
        <strain evidence="1">DYQJB</strain>
        <tissue evidence="1">Leaf</tissue>
    </source>
</reference>
<dbReference type="Proteomes" id="UP001603857">
    <property type="component" value="Unassembled WGS sequence"/>
</dbReference>
<evidence type="ECO:0000313" key="2">
    <source>
        <dbReference type="Proteomes" id="UP001603857"/>
    </source>
</evidence>
<dbReference type="EMBL" id="JBGMDY010000008">
    <property type="protein sequence ID" value="KAL2325702.1"/>
    <property type="molecule type" value="Genomic_DNA"/>
</dbReference>
<keyword evidence="2" id="KW-1185">Reference proteome</keyword>
<organism evidence="1 2">
    <name type="scientific">Flemingia macrophylla</name>
    <dbReference type="NCBI Taxonomy" id="520843"/>
    <lineage>
        <taxon>Eukaryota</taxon>
        <taxon>Viridiplantae</taxon>
        <taxon>Streptophyta</taxon>
        <taxon>Embryophyta</taxon>
        <taxon>Tracheophyta</taxon>
        <taxon>Spermatophyta</taxon>
        <taxon>Magnoliopsida</taxon>
        <taxon>eudicotyledons</taxon>
        <taxon>Gunneridae</taxon>
        <taxon>Pentapetalae</taxon>
        <taxon>rosids</taxon>
        <taxon>fabids</taxon>
        <taxon>Fabales</taxon>
        <taxon>Fabaceae</taxon>
        <taxon>Papilionoideae</taxon>
        <taxon>50 kb inversion clade</taxon>
        <taxon>NPAAA clade</taxon>
        <taxon>indigoferoid/millettioid clade</taxon>
        <taxon>Phaseoleae</taxon>
        <taxon>Flemingia</taxon>
    </lineage>
</organism>